<dbReference type="OrthoDB" id="5293819at2"/>
<feature type="domain" description="Glyoxalase/fosfomycin resistance/dioxygenase" evidence="1">
    <location>
        <begin position="13"/>
        <end position="131"/>
    </location>
</feature>
<comment type="caution">
    <text evidence="2">The sequence shown here is derived from an EMBL/GenBank/DDBJ whole genome shotgun (WGS) entry which is preliminary data.</text>
</comment>
<organism evidence="2 3">
    <name type="scientific">Duganella phyllosphaerae</name>
    <dbReference type="NCBI Taxonomy" id="762836"/>
    <lineage>
        <taxon>Bacteria</taxon>
        <taxon>Pseudomonadati</taxon>
        <taxon>Pseudomonadota</taxon>
        <taxon>Betaproteobacteria</taxon>
        <taxon>Burkholderiales</taxon>
        <taxon>Oxalobacteraceae</taxon>
        <taxon>Telluria group</taxon>
        <taxon>Duganella</taxon>
    </lineage>
</organism>
<dbReference type="Proteomes" id="UP000175989">
    <property type="component" value="Unassembled WGS sequence"/>
</dbReference>
<accession>A0A1E7WCT6</accession>
<dbReference type="InterPro" id="IPR029068">
    <property type="entry name" value="Glyas_Bleomycin-R_OHBP_Dase"/>
</dbReference>
<proteinExistence type="predicted"/>
<dbReference type="Pfam" id="PF00903">
    <property type="entry name" value="Glyoxalase"/>
    <property type="match status" value="1"/>
</dbReference>
<gene>
    <name evidence="2" type="ORF">DUPY_43300</name>
</gene>
<dbReference type="EMBL" id="LROM01000125">
    <property type="protein sequence ID" value="OEZ95321.1"/>
    <property type="molecule type" value="Genomic_DNA"/>
</dbReference>
<dbReference type="AlphaFoldDB" id="A0A1E7WCT6"/>
<dbReference type="Gene3D" id="3.10.180.10">
    <property type="entry name" value="2,3-Dihydroxybiphenyl 1,2-Dioxygenase, domain 1"/>
    <property type="match status" value="1"/>
</dbReference>
<sequence length="138" mass="14620">MSIKSVAHINLRGTARQALNFYHAVFGGRVTLATHGQAGMTDDPAAADLIIWGQVVADNGFCVMAFDVPAAMPWDQGQNAYYVSVRGDSAEEIAGYWAGLAEGATVIAPLAASSWSPLYGMLKDQFGVVWVLDVANQG</sequence>
<keyword evidence="3" id="KW-1185">Reference proteome</keyword>
<evidence type="ECO:0000313" key="2">
    <source>
        <dbReference type="EMBL" id="OEZ95321.1"/>
    </source>
</evidence>
<evidence type="ECO:0000313" key="3">
    <source>
        <dbReference type="Proteomes" id="UP000175989"/>
    </source>
</evidence>
<dbReference type="PATRIC" id="fig|762836.4.peg.4458"/>
<dbReference type="InterPro" id="IPR028973">
    <property type="entry name" value="PhnB-like"/>
</dbReference>
<dbReference type="PANTHER" id="PTHR33990">
    <property type="entry name" value="PROTEIN YJDN-RELATED"/>
    <property type="match status" value="1"/>
</dbReference>
<name>A0A1E7WCT6_9BURK</name>
<dbReference type="InterPro" id="IPR004360">
    <property type="entry name" value="Glyas_Fos-R_dOase_dom"/>
</dbReference>
<dbReference type="SUPFAM" id="SSF54593">
    <property type="entry name" value="Glyoxalase/Bleomycin resistance protein/Dihydroxybiphenyl dioxygenase"/>
    <property type="match status" value="1"/>
</dbReference>
<dbReference type="RefSeq" id="WP_070250983.1">
    <property type="nucleotide sequence ID" value="NZ_LROM01000125.1"/>
</dbReference>
<dbReference type="PANTHER" id="PTHR33990:SF1">
    <property type="entry name" value="PROTEIN YJDN"/>
    <property type="match status" value="1"/>
</dbReference>
<dbReference type="CDD" id="cd06588">
    <property type="entry name" value="PhnB_like"/>
    <property type="match status" value="1"/>
</dbReference>
<protein>
    <recommendedName>
        <fullName evidence="1">Glyoxalase/fosfomycin resistance/dioxygenase domain-containing protein</fullName>
    </recommendedName>
</protein>
<reference evidence="3" key="1">
    <citation type="journal article" date="2016" name="Front. Microbiol.">
        <title>Molecular Keys to the Janthinobacterium and Duganella spp. Interaction with the Plant Pathogen Fusarium graminearum.</title>
        <authorList>
            <person name="Haack F.S."/>
            <person name="Poehlein A."/>
            <person name="Kroger C."/>
            <person name="Voigt C.A."/>
            <person name="Piepenbring M."/>
            <person name="Bode H.B."/>
            <person name="Daniel R."/>
            <person name="Schafer W."/>
            <person name="Streit W.R."/>
        </authorList>
    </citation>
    <scope>NUCLEOTIDE SEQUENCE [LARGE SCALE GENOMIC DNA]</scope>
    <source>
        <strain evidence="3">T54</strain>
    </source>
</reference>
<evidence type="ECO:0000259" key="1">
    <source>
        <dbReference type="Pfam" id="PF00903"/>
    </source>
</evidence>